<reference evidence="2 3" key="1">
    <citation type="submission" date="2017-10" db="EMBL/GenBank/DDBJ databases">
        <authorList>
            <person name="Sibley D."/>
            <person name="Venepally P."/>
            <person name="Karamycheva S."/>
            <person name="Hadjithomas M."/>
            <person name="Khan A."/>
            <person name="Brunk B."/>
            <person name="Roos D."/>
            <person name="Caler E."/>
            <person name="Lorenzi H."/>
        </authorList>
    </citation>
    <scope>NUCLEOTIDE SEQUENCE [LARGE SCALE GENOMIC DNA]</scope>
    <source>
        <strain evidence="2 3">CAST</strain>
    </source>
</reference>
<name>A0A3R7ZAB2_TOXGO</name>
<dbReference type="Proteomes" id="UP000284452">
    <property type="component" value="Unassembled WGS sequence"/>
</dbReference>
<feature type="region of interest" description="Disordered" evidence="1">
    <location>
        <begin position="22"/>
        <end position="136"/>
    </location>
</feature>
<protein>
    <submittedName>
        <fullName evidence="2">Uncharacterized protein</fullName>
    </submittedName>
</protein>
<evidence type="ECO:0000313" key="2">
    <source>
        <dbReference type="EMBL" id="RQX73048.1"/>
    </source>
</evidence>
<dbReference type="EMBL" id="AHIV02000696">
    <property type="protein sequence ID" value="RQX73048.1"/>
    <property type="molecule type" value="Genomic_DNA"/>
</dbReference>
<dbReference type="VEuPathDB" id="ToxoDB:TGCAST_387750"/>
<gene>
    <name evidence="2" type="ORF">TGCAST_387750</name>
</gene>
<evidence type="ECO:0000256" key="1">
    <source>
        <dbReference type="SAM" id="MobiDB-lite"/>
    </source>
</evidence>
<feature type="compositionally biased region" description="Low complexity" evidence="1">
    <location>
        <begin position="29"/>
        <end position="45"/>
    </location>
</feature>
<proteinExistence type="predicted"/>
<organism evidence="2 3">
    <name type="scientific">Toxoplasma gondii CAST</name>
    <dbReference type="NCBI Taxonomy" id="943122"/>
    <lineage>
        <taxon>Eukaryota</taxon>
        <taxon>Sar</taxon>
        <taxon>Alveolata</taxon>
        <taxon>Apicomplexa</taxon>
        <taxon>Conoidasida</taxon>
        <taxon>Coccidia</taxon>
        <taxon>Eucoccidiorida</taxon>
        <taxon>Eimeriorina</taxon>
        <taxon>Sarcocystidae</taxon>
        <taxon>Toxoplasma</taxon>
    </lineage>
</organism>
<evidence type="ECO:0000313" key="3">
    <source>
        <dbReference type="Proteomes" id="UP000284452"/>
    </source>
</evidence>
<comment type="caution">
    <text evidence="2">The sequence shown here is derived from an EMBL/GenBank/DDBJ whole genome shotgun (WGS) entry which is preliminary data.</text>
</comment>
<sequence>MGMTLLQPAVPQSIACLEGGALNRSRSGSLPRVPVFSRSSSSLGSARVRKVSANDALETVERTLPHKQERVEEEKQERVEEEKQERVEEEKQERVEEEKQERVEEEKQEMVEEREDSGGKREEKTTHLSPQESLCSRALKHAGSGRLCEEEERHWLLKKKRCACTVGYNYDREVAFFAGMREDSDNKDMPRIACTFKGLHHELLLEIVSPDAEIPDDQVIPYRHQHWHTFSRVAFSVAVRKNMHALLKSPNMQVYICCACFPRSPYL</sequence>
<dbReference type="AlphaFoldDB" id="A0A3R7ZAB2"/>
<accession>A0A3R7ZAB2</accession>
<feature type="compositionally biased region" description="Basic and acidic residues" evidence="1">
    <location>
        <begin position="59"/>
        <end position="126"/>
    </location>
</feature>